<name>A0A438G545_VITVI</name>
<evidence type="ECO:0000313" key="2">
    <source>
        <dbReference type="EMBL" id="RVW67332.1"/>
    </source>
</evidence>
<dbReference type="InterPro" id="IPR012337">
    <property type="entry name" value="RNaseH-like_sf"/>
</dbReference>
<dbReference type="InterPro" id="IPR036397">
    <property type="entry name" value="RNaseH_sf"/>
</dbReference>
<evidence type="ECO:0000259" key="1">
    <source>
        <dbReference type="PROSITE" id="PS50994"/>
    </source>
</evidence>
<dbReference type="PANTHER" id="PTHR48475">
    <property type="entry name" value="RIBONUCLEASE H"/>
    <property type="match status" value="1"/>
</dbReference>
<dbReference type="Proteomes" id="UP000288805">
    <property type="component" value="Unassembled WGS sequence"/>
</dbReference>
<protein>
    <recommendedName>
        <fullName evidence="1">Integrase catalytic domain-containing protein</fullName>
    </recommendedName>
</protein>
<accession>A0A438G545</accession>
<dbReference type="EMBL" id="QGNW01000591">
    <property type="protein sequence ID" value="RVW67332.1"/>
    <property type="molecule type" value="Genomic_DNA"/>
</dbReference>
<comment type="caution">
    <text evidence="2">The sequence shown here is derived from an EMBL/GenBank/DDBJ whole genome shotgun (WGS) entry which is preliminary data.</text>
</comment>
<dbReference type="AlphaFoldDB" id="A0A438G545"/>
<proteinExistence type="predicted"/>
<dbReference type="Gene3D" id="3.30.420.10">
    <property type="entry name" value="Ribonuclease H-like superfamily/Ribonuclease H"/>
    <property type="match status" value="1"/>
</dbReference>
<dbReference type="PROSITE" id="PS50994">
    <property type="entry name" value="INTEGRASE"/>
    <property type="match status" value="1"/>
</dbReference>
<dbReference type="PANTHER" id="PTHR48475:SF1">
    <property type="entry name" value="RNASE H TYPE-1 DOMAIN-CONTAINING PROTEIN"/>
    <property type="match status" value="1"/>
</dbReference>
<evidence type="ECO:0000313" key="3">
    <source>
        <dbReference type="Proteomes" id="UP000288805"/>
    </source>
</evidence>
<dbReference type="GO" id="GO:0015074">
    <property type="term" value="P:DNA integration"/>
    <property type="evidence" value="ECO:0007669"/>
    <property type="project" value="InterPro"/>
</dbReference>
<dbReference type="GO" id="GO:0003676">
    <property type="term" value="F:nucleic acid binding"/>
    <property type="evidence" value="ECO:0007669"/>
    <property type="project" value="InterPro"/>
</dbReference>
<feature type="domain" description="Integrase catalytic" evidence="1">
    <location>
        <begin position="1"/>
        <end position="102"/>
    </location>
</feature>
<reference evidence="2 3" key="1">
    <citation type="journal article" date="2018" name="PLoS Genet.">
        <title>Population sequencing reveals clonal diversity and ancestral inbreeding in the grapevine cultivar Chardonnay.</title>
        <authorList>
            <person name="Roach M.J."/>
            <person name="Johnson D.L."/>
            <person name="Bohlmann J."/>
            <person name="van Vuuren H.J."/>
            <person name="Jones S.J."/>
            <person name="Pretorius I.S."/>
            <person name="Schmidt S.A."/>
            <person name="Borneman A.R."/>
        </authorList>
    </citation>
    <scope>NUCLEOTIDE SEQUENCE [LARGE SCALE GENOMIC DNA]</scope>
    <source>
        <strain evidence="3">cv. Chardonnay</strain>
        <tissue evidence="2">Leaf</tissue>
    </source>
</reference>
<dbReference type="SUPFAM" id="SSF53098">
    <property type="entry name" value="Ribonuclease H-like"/>
    <property type="match status" value="1"/>
</dbReference>
<dbReference type="InterPro" id="IPR001584">
    <property type="entry name" value="Integrase_cat-core"/>
</dbReference>
<sequence>MVMSSSWSPSITSPSGGVHFRADVDTLLQRYGIQHHRSSAYRLQTNGAVKAANKNIKRILRMMVETFLDWSEKLPFALWAYRTSFRTSIGATLYFLVYGMEAVLLVEIEIGSLRVALEQQISEVDWAHA</sequence>
<organism evidence="2 3">
    <name type="scientific">Vitis vinifera</name>
    <name type="common">Grape</name>
    <dbReference type="NCBI Taxonomy" id="29760"/>
    <lineage>
        <taxon>Eukaryota</taxon>
        <taxon>Viridiplantae</taxon>
        <taxon>Streptophyta</taxon>
        <taxon>Embryophyta</taxon>
        <taxon>Tracheophyta</taxon>
        <taxon>Spermatophyta</taxon>
        <taxon>Magnoliopsida</taxon>
        <taxon>eudicotyledons</taxon>
        <taxon>Gunneridae</taxon>
        <taxon>Pentapetalae</taxon>
        <taxon>rosids</taxon>
        <taxon>Vitales</taxon>
        <taxon>Vitaceae</taxon>
        <taxon>Viteae</taxon>
        <taxon>Vitis</taxon>
    </lineage>
</organism>
<gene>
    <name evidence="2" type="ORF">CK203_065001</name>
</gene>